<protein>
    <submittedName>
        <fullName evidence="3">SGNH/GDSL hydrolase family protein</fullName>
    </submittedName>
</protein>
<dbReference type="SUPFAM" id="SSF52266">
    <property type="entry name" value="SGNH hydrolase"/>
    <property type="match status" value="1"/>
</dbReference>
<dbReference type="Proteomes" id="UP001501237">
    <property type="component" value="Unassembled WGS sequence"/>
</dbReference>
<dbReference type="Pfam" id="PF13472">
    <property type="entry name" value="Lipase_GDSL_2"/>
    <property type="match status" value="1"/>
</dbReference>
<keyword evidence="3" id="KW-0378">Hydrolase</keyword>
<comment type="caution">
    <text evidence="3">The sequence shown here is derived from an EMBL/GenBank/DDBJ whole genome shotgun (WGS) entry which is preliminary data.</text>
</comment>
<dbReference type="InterPro" id="IPR053140">
    <property type="entry name" value="GDSL_Rv0518-like"/>
</dbReference>
<proteinExistence type="predicted"/>
<sequence>MTGWTSYVALGDSFSEGVGDPLADGSLRGWADLVAGGLGIRYANLAVRGRRLDEIVGSQVGAAIELGPDLVSLTAGGNDALRPGFDAADLMNRFEAAVELLTTSGATVLLFRFPDLSARLPLRRILRPRIAAMNEAISALARRHGALVVDLAADPALDSPALWSADRIHLNAAGHRRVAEHVLAVLNGVEPEPATVPAAPAGSGGSDLRWALDHLRPWLGRRLRGRSSGDGLGAKRPEPAPMFSGGQTGVR</sequence>
<evidence type="ECO:0000256" key="1">
    <source>
        <dbReference type="SAM" id="MobiDB-lite"/>
    </source>
</evidence>
<evidence type="ECO:0000313" key="3">
    <source>
        <dbReference type="EMBL" id="GAA3211003.1"/>
    </source>
</evidence>
<dbReference type="EMBL" id="BAAAUV010000006">
    <property type="protein sequence ID" value="GAA3211003.1"/>
    <property type="molecule type" value="Genomic_DNA"/>
</dbReference>
<feature type="region of interest" description="Disordered" evidence="1">
    <location>
        <begin position="226"/>
        <end position="251"/>
    </location>
</feature>
<keyword evidence="4" id="KW-1185">Reference proteome</keyword>
<dbReference type="PANTHER" id="PTHR43784">
    <property type="entry name" value="GDSL-LIKE LIPASE/ACYLHYDROLASE, PUTATIVE (AFU_ORTHOLOGUE AFUA_2G00820)-RELATED"/>
    <property type="match status" value="1"/>
</dbReference>
<dbReference type="CDD" id="cd01832">
    <property type="entry name" value="SGNH_hydrolase_like_1"/>
    <property type="match status" value="1"/>
</dbReference>
<dbReference type="GO" id="GO:0016787">
    <property type="term" value="F:hydrolase activity"/>
    <property type="evidence" value="ECO:0007669"/>
    <property type="project" value="UniProtKB-KW"/>
</dbReference>
<evidence type="ECO:0000313" key="4">
    <source>
        <dbReference type="Proteomes" id="UP001501237"/>
    </source>
</evidence>
<organism evidence="3 4">
    <name type="scientific">Actinocorallia longicatena</name>
    <dbReference type="NCBI Taxonomy" id="111803"/>
    <lineage>
        <taxon>Bacteria</taxon>
        <taxon>Bacillati</taxon>
        <taxon>Actinomycetota</taxon>
        <taxon>Actinomycetes</taxon>
        <taxon>Streptosporangiales</taxon>
        <taxon>Thermomonosporaceae</taxon>
        <taxon>Actinocorallia</taxon>
    </lineage>
</organism>
<name>A0ABP6Q9A1_9ACTN</name>
<dbReference type="InterPro" id="IPR036514">
    <property type="entry name" value="SGNH_hydro_sf"/>
</dbReference>
<evidence type="ECO:0000259" key="2">
    <source>
        <dbReference type="Pfam" id="PF13472"/>
    </source>
</evidence>
<accession>A0ABP6Q9A1</accession>
<feature type="domain" description="SGNH hydrolase-type esterase" evidence="2">
    <location>
        <begin position="9"/>
        <end position="177"/>
    </location>
</feature>
<dbReference type="RefSeq" id="WP_344827974.1">
    <property type="nucleotide sequence ID" value="NZ_BAAAUV010000006.1"/>
</dbReference>
<reference evidence="4" key="1">
    <citation type="journal article" date="2019" name="Int. J. Syst. Evol. Microbiol.">
        <title>The Global Catalogue of Microorganisms (GCM) 10K type strain sequencing project: providing services to taxonomists for standard genome sequencing and annotation.</title>
        <authorList>
            <consortium name="The Broad Institute Genomics Platform"/>
            <consortium name="The Broad Institute Genome Sequencing Center for Infectious Disease"/>
            <person name="Wu L."/>
            <person name="Ma J."/>
        </authorList>
    </citation>
    <scope>NUCLEOTIDE SEQUENCE [LARGE SCALE GENOMIC DNA]</scope>
    <source>
        <strain evidence="4">JCM 9377</strain>
    </source>
</reference>
<dbReference type="Gene3D" id="3.40.50.1110">
    <property type="entry name" value="SGNH hydrolase"/>
    <property type="match status" value="1"/>
</dbReference>
<dbReference type="InterPro" id="IPR013830">
    <property type="entry name" value="SGNH_hydro"/>
</dbReference>
<gene>
    <name evidence="3" type="ORF">GCM10010468_29360</name>
</gene>
<dbReference type="PANTHER" id="PTHR43784:SF2">
    <property type="entry name" value="GDSL-LIKE LIPASE_ACYLHYDROLASE, PUTATIVE (AFU_ORTHOLOGUE AFUA_2G00820)-RELATED"/>
    <property type="match status" value="1"/>
</dbReference>